<reference evidence="2" key="1">
    <citation type="journal article" date="2019" name="bioRxiv">
        <title>The Genome of the Zebra Mussel, Dreissena polymorpha: A Resource for Invasive Species Research.</title>
        <authorList>
            <person name="McCartney M.A."/>
            <person name="Auch B."/>
            <person name="Kono T."/>
            <person name="Mallez S."/>
            <person name="Zhang Y."/>
            <person name="Obille A."/>
            <person name="Becker A."/>
            <person name="Abrahante J.E."/>
            <person name="Garbe J."/>
            <person name="Badalamenti J.P."/>
            <person name="Herman A."/>
            <person name="Mangelson H."/>
            <person name="Liachko I."/>
            <person name="Sullivan S."/>
            <person name="Sone E.D."/>
            <person name="Koren S."/>
            <person name="Silverstein K.A.T."/>
            <person name="Beckman K.B."/>
            <person name="Gohl D.M."/>
        </authorList>
    </citation>
    <scope>NUCLEOTIDE SEQUENCE</scope>
    <source>
        <strain evidence="2">Duluth1</strain>
        <tissue evidence="2">Whole animal</tissue>
    </source>
</reference>
<dbReference type="EMBL" id="JAIWYP010000010">
    <property type="protein sequence ID" value="KAH3749615.1"/>
    <property type="molecule type" value="Genomic_DNA"/>
</dbReference>
<feature type="region of interest" description="Disordered" evidence="1">
    <location>
        <begin position="165"/>
        <end position="192"/>
    </location>
</feature>
<evidence type="ECO:0000256" key="1">
    <source>
        <dbReference type="SAM" id="MobiDB-lite"/>
    </source>
</evidence>
<organism evidence="2 3">
    <name type="scientific">Dreissena polymorpha</name>
    <name type="common">Zebra mussel</name>
    <name type="synonym">Mytilus polymorpha</name>
    <dbReference type="NCBI Taxonomy" id="45954"/>
    <lineage>
        <taxon>Eukaryota</taxon>
        <taxon>Metazoa</taxon>
        <taxon>Spiralia</taxon>
        <taxon>Lophotrochozoa</taxon>
        <taxon>Mollusca</taxon>
        <taxon>Bivalvia</taxon>
        <taxon>Autobranchia</taxon>
        <taxon>Heteroconchia</taxon>
        <taxon>Euheterodonta</taxon>
        <taxon>Imparidentia</taxon>
        <taxon>Neoheterodontei</taxon>
        <taxon>Myida</taxon>
        <taxon>Dreissenoidea</taxon>
        <taxon>Dreissenidae</taxon>
        <taxon>Dreissena</taxon>
    </lineage>
</organism>
<accession>A0A9D4DJR0</accession>
<feature type="region of interest" description="Disordered" evidence="1">
    <location>
        <begin position="256"/>
        <end position="281"/>
    </location>
</feature>
<proteinExistence type="predicted"/>
<name>A0A9D4DJR0_DREPO</name>
<dbReference type="AlphaFoldDB" id="A0A9D4DJR0"/>
<feature type="compositionally biased region" description="Basic and acidic residues" evidence="1">
    <location>
        <begin position="82"/>
        <end position="91"/>
    </location>
</feature>
<evidence type="ECO:0000313" key="3">
    <source>
        <dbReference type="Proteomes" id="UP000828390"/>
    </source>
</evidence>
<evidence type="ECO:0000313" key="2">
    <source>
        <dbReference type="EMBL" id="KAH3749615.1"/>
    </source>
</evidence>
<feature type="region of interest" description="Disordered" evidence="1">
    <location>
        <begin position="1"/>
        <end position="91"/>
    </location>
</feature>
<gene>
    <name evidence="2" type="ORF">DPMN_184116</name>
</gene>
<feature type="compositionally biased region" description="Basic and acidic residues" evidence="1">
    <location>
        <begin position="256"/>
        <end position="268"/>
    </location>
</feature>
<protein>
    <submittedName>
        <fullName evidence="2">Uncharacterized protein</fullName>
    </submittedName>
</protein>
<dbReference type="Proteomes" id="UP000828390">
    <property type="component" value="Unassembled WGS sequence"/>
</dbReference>
<feature type="compositionally biased region" description="Polar residues" evidence="1">
    <location>
        <begin position="1"/>
        <end position="15"/>
    </location>
</feature>
<reference evidence="2" key="2">
    <citation type="submission" date="2020-11" db="EMBL/GenBank/DDBJ databases">
        <authorList>
            <person name="McCartney M.A."/>
            <person name="Auch B."/>
            <person name="Kono T."/>
            <person name="Mallez S."/>
            <person name="Becker A."/>
            <person name="Gohl D.M."/>
            <person name="Silverstein K.A.T."/>
            <person name="Koren S."/>
            <person name="Bechman K.B."/>
            <person name="Herman A."/>
            <person name="Abrahante J.E."/>
            <person name="Garbe J."/>
        </authorList>
    </citation>
    <scope>NUCLEOTIDE SEQUENCE</scope>
    <source>
        <strain evidence="2">Duluth1</strain>
        <tissue evidence="2">Whole animal</tissue>
    </source>
</reference>
<keyword evidence="3" id="KW-1185">Reference proteome</keyword>
<comment type="caution">
    <text evidence="2">The sequence shown here is derived from an EMBL/GenBank/DDBJ whole genome shotgun (WGS) entry which is preliminary data.</text>
</comment>
<sequence length="281" mass="31580">MADANTLKSVKTSVDSGIESRHSAKSYRTFRTLKTRHSSESAVTLRSKKTKNSYLSQSSKSLHSSNTNLRSLRGTCNTPKSSESERNLESREHRAMMGVLPTIKEFNRKKELKGFIRDPLYNSSEQLVFYDSHGRQVTDRLSSYDSGITKDISDTSYQRGGHQGFGAMLSPVKSESASPRPRSHTSPQSSKDWRKFFDMVPNAAERRQMEQIRREMEAGKLKPTTLPPISYFAEDLPMLPGEAGTRLLQTVRVGEKVPHPGDGRHRIESVPGKLAVHTQNE</sequence>
<feature type="compositionally biased region" description="Low complexity" evidence="1">
    <location>
        <begin position="52"/>
        <end position="69"/>
    </location>
</feature>